<dbReference type="SMART" id="SM00360">
    <property type="entry name" value="RRM"/>
    <property type="match status" value="1"/>
</dbReference>
<dbReference type="GO" id="GO:0003723">
    <property type="term" value="F:RNA binding"/>
    <property type="evidence" value="ECO:0007669"/>
    <property type="project" value="UniProtKB-UniRule"/>
</dbReference>
<evidence type="ECO:0000256" key="2">
    <source>
        <dbReference type="ARBA" id="ARBA00022540"/>
    </source>
</evidence>
<keyword evidence="4 5" id="KW-0648">Protein biosynthesis</keyword>
<keyword evidence="2 5" id="KW-0396">Initiation factor</keyword>
<organism evidence="8 9">
    <name type="scientific">Malassezia nana</name>
    <dbReference type="NCBI Taxonomy" id="180528"/>
    <lineage>
        <taxon>Eukaryota</taxon>
        <taxon>Fungi</taxon>
        <taxon>Dikarya</taxon>
        <taxon>Basidiomycota</taxon>
        <taxon>Ustilaginomycotina</taxon>
        <taxon>Malasseziomycetes</taxon>
        <taxon>Malasseziales</taxon>
        <taxon>Malasseziaceae</taxon>
        <taxon>Malassezia</taxon>
    </lineage>
</organism>
<gene>
    <name evidence="5 8" type="primary">TIF35</name>
    <name evidence="8" type="ORF">MNAN1_001028</name>
</gene>
<dbReference type="PROSITE" id="PS50102">
    <property type="entry name" value="RRM"/>
    <property type="match status" value="1"/>
</dbReference>
<dbReference type="SUPFAM" id="SSF54928">
    <property type="entry name" value="RNA-binding domain, RBD"/>
    <property type="match status" value="1"/>
</dbReference>
<comment type="function">
    <text evidence="5">RNA-binding component of the eukaryotic translation initiation factor 3 (eIF-3) complex, which is involved in protein synthesis of a specialized repertoire of mRNAs and, together with other initiation factors, stimulates binding of mRNA and methionyl-tRNAi to the 40S ribosome. The eIF-3 complex specifically targets and initiates translation of a subset of mRNAs involved in cell proliferation. This subunit can bind 18S rRNA.</text>
</comment>
<dbReference type="InterPro" id="IPR000504">
    <property type="entry name" value="RRM_dom"/>
</dbReference>
<comment type="subunit">
    <text evidence="5">Component of the eukaryotic translation initiation factor 3 (eIF-3) complex.</text>
</comment>
<evidence type="ECO:0000313" key="9">
    <source>
        <dbReference type="Proteomes" id="UP001213623"/>
    </source>
</evidence>
<evidence type="ECO:0000256" key="5">
    <source>
        <dbReference type="HAMAP-Rule" id="MF_03006"/>
    </source>
</evidence>
<comment type="similarity">
    <text evidence="5">Belongs to the eIF-3 subunit G family.</text>
</comment>
<dbReference type="GO" id="GO:0001732">
    <property type="term" value="P:formation of cytoplasmic translation initiation complex"/>
    <property type="evidence" value="ECO:0007669"/>
    <property type="project" value="UniProtKB-UniRule"/>
</dbReference>
<name>A0AAF0EIC0_9BASI</name>
<dbReference type="InterPro" id="IPR024675">
    <property type="entry name" value="eIF3g_N"/>
</dbReference>
<reference evidence="8" key="1">
    <citation type="submission" date="2023-03" db="EMBL/GenBank/DDBJ databases">
        <title>Mating type loci evolution in Malassezia.</title>
        <authorList>
            <person name="Coelho M.A."/>
        </authorList>
    </citation>
    <scope>NUCLEOTIDE SEQUENCE</scope>
    <source>
        <strain evidence="8">CBS 9557</strain>
    </source>
</reference>
<dbReference type="CDD" id="cd12408">
    <property type="entry name" value="RRM_eIF3G_like"/>
    <property type="match status" value="1"/>
</dbReference>
<dbReference type="InterPro" id="IPR034240">
    <property type="entry name" value="eIF3G_RRM"/>
</dbReference>
<dbReference type="Pfam" id="PF00076">
    <property type="entry name" value="RRM_1"/>
    <property type="match status" value="1"/>
</dbReference>
<proteinExistence type="inferred from homology"/>
<keyword evidence="9" id="KW-1185">Reference proteome</keyword>
<evidence type="ECO:0000256" key="4">
    <source>
        <dbReference type="ARBA" id="ARBA00022917"/>
    </source>
</evidence>
<dbReference type="PANTHER" id="PTHR10352">
    <property type="entry name" value="EUKARYOTIC TRANSLATION INITIATION FACTOR 3 SUBUNIT G"/>
    <property type="match status" value="1"/>
</dbReference>
<dbReference type="GO" id="GO:0033290">
    <property type="term" value="C:eukaryotic 48S preinitiation complex"/>
    <property type="evidence" value="ECO:0007669"/>
    <property type="project" value="UniProtKB-UniRule"/>
</dbReference>
<dbReference type="InterPro" id="IPR017334">
    <property type="entry name" value="eIF3_g"/>
</dbReference>
<dbReference type="GO" id="GO:0005852">
    <property type="term" value="C:eukaryotic translation initiation factor 3 complex"/>
    <property type="evidence" value="ECO:0007669"/>
    <property type="project" value="UniProtKB-UniRule"/>
</dbReference>
<protein>
    <recommendedName>
        <fullName evidence="5">Eukaryotic translation initiation factor 3 subunit G</fullName>
        <shortName evidence="5">eIF3g</shortName>
    </recommendedName>
    <alternativeName>
        <fullName evidence="5">Eukaryotic translation initiation factor 3 RNA-binding subunit</fullName>
        <shortName evidence="5">eIF-3 RNA-binding subunit</shortName>
    </alternativeName>
    <alternativeName>
        <fullName evidence="5">Translation initiation factor eIF3 p33 subunit homolog</fullName>
        <shortName evidence="5">eIF3 p33 homolog</shortName>
    </alternativeName>
</protein>
<dbReference type="GO" id="GO:0016282">
    <property type="term" value="C:eukaryotic 43S preinitiation complex"/>
    <property type="evidence" value="ECO:0007669"/>
    <property type="project" value="UniProtKB-UniRule"/>
</dbReference>
<dbReference type="Gene3D" id="3.30.70.330">
    <property type="match status" value="1"/>
</dbReference>
<dbReference type="InterPro" id="IPR012677">
    <property type="entry name" value="Nucleotide-bd_a/b_plait_sf"/>
</dbReference>
<dbReference type="InterPro" id="IPR035979">
    <property type="entry name" value="RBD_domain_sf"/>
</dbReference>
<dbReference type="Proteomes" id="UP001213623">
    <property type="component" value="Chromosome 2"/>
</dbReference>
<keyword evidence="3 6" id="KW-0694">RNA-binding</keyword>
<keyword evidence="1 5" id="KW-0963">Cytoplasm</keyword>
<dbReference type="PIRSF" id="PIRSF037949">
    <property type="entry name" value="Transl_init_eIF-3_RNA-bind"/>
    <property type="match status" value="1"/>
</dbReference>
<evidence type="ECO:0000256" key="3">
    <source>
        <dbReference type="ARBA" id="ARBA00022884"/>
    </source>
</evidence>
<feature type="domain" description="RRM" evidence="7">
    <location>
        <begin position="239"/>
        <end position="317"/>
    </location>
</feature>
<evidence type="ECO:0000256" key="1">
    <source>
        <dbReference type="ARBA" id="ARBA00022490"/>
    </source>
</evidence>
<dbReference type="EMBL" id="CP119893">
    <property type="protein sequence ID" value="WFD26053.1"/>
    <property type="molecule type" value="Genomic_DNA"/>
</dbReference>
<dbReference type="AlphaFoldDB" id="A0AAF0EIC0"/>
<accession>A0AAF0EIC0</accession>
<evidence type="ECO:0000256" key="6">
    <source>
        <dbReference type="PROSITE-ProRule" id="PRU00176"/>
    </source>
</evidence>
<sequence length="323" mass="34722">MSAAATYVDGTLLAPEIHKNMNWADEDGDEATPHIETRDEGNGVSVITEYRTNADGKKVKITRRIKRTLINTKVNHDVAERKSWTKFGLEKGAQPGPHSGTTSIGANVQIKLTAGAQKEPEPDPTQAMREKLANKRVQCRLCKGDHYTARCPYRDTLEAIPGAGGDVPDTEAVAAAAAAGLSLSSDPVAAAAAAAKINPAASPIGVGGSGAGKYKPPSLRSGAVPSAGMGGPAQRDEYTTLRVTNLSEDVEEEDLRDLFRRYGRVTRIFVGRDRETGACKGFAYVNFEDRASADLARQKLDGYPYSNLILSCQWSQPRSERPH</sequence>
<dbReference type="GO" id="GO:0003743">
    <property type="term" value="F:translation initiation factor activity"/>
    <property type="evidence" value="ECO:0007669"/>
    <property type="project" value="UniProtKB-UniRule"/>
</dbReference>
<dbReference type="HAMAP" id="MF_03006">
    <property type="entry name" value="eIF3g"/>
    <property type="match status" value="1"/>
</dbReference>
<evidence type="ECO:0000259" key="7">
    <source>
        <dbReference type="PROSITE" id="PS50102"/>
    </source>
</evidence>
<comment type="subcellular location">
    <subcellularLocation>
        <location evidence="5">Cytoplasm</location>
    </subcellularLocation>
</comment>
<dbReference type="Pfam" id="PF12353">
    <property type="entry name" value="eIF3g"/>
    <property type="match status" value="1"/>
</dbReference>
<evidence type="ECO:0000313" key="8">
    <source>
        <dbReference type="EMBL" id="WFD26053.1"/>
    </source>
</evidence>
<dbReference type="CDD" id="cd12933">
    <property type="entry name" value="eIF3G"/>
    <property type="match status" value="1"/>
</dbReference>